<accession>A0A5B7K3D7</accession>
<feature type="compositionally biased region" description="Basic residues" evidence="1">
    <location>
        <begin position="1"/>
        <end position="16"/>
    </location>
</feature>
<evidence type="ECO:0000313" key="2">
    <source>
        <dbReference type="EMBL" id="MPC99114.1"/>
    </source>
</evidence>
<gene>
    <name evidence="2" type="ORF">E2C01_094511</name>
</gene>
<evidence type="ECO:0000256" key="1">
    <source>
        <dbReference type="SAM" id="MobiDB-lite"/>
    </source>
</evidence>
<keyword evidence="3" id="KW-1185">Reference proteome</keyword>
<evidence type="ECO:0000313" key="3">
    <source>
        <dbReference type="Proteomes" id="UP000324222"/>
    </source>
</evidence>
<proteinExistence type="predicted"/>
<comment type="caution">
    <text evidence="2">The sequence shown here is derived from an EMBL/GenBank/DDBJ whole genome shotgun (WGS) entry which is preliminary data.</text>
</comment>
<feature type="region of interest" description="Disordered" evidence="1">
    <location>
        <begin position="1"/>
        <end position="58"/>
    </location>
</feature>
<feature type="compositionally biased region" description="Basic and acidic residues" evidence="1">
    <location>
        <begin position="44"/>
        <end position="55"/>
    </location>
</feature>
<organism evidence="2 3">
    <name type="scientific">Portunus trituberculatus</name>
    <name type="common">Swimming crab</name>
    <name type="synonym">Neptunus trituberculatus</name>
    <dbReference type="NCBI Taxonomy" id="210409"/>
    <lineage>
        <taxon>Eukaryota</taxon>
        <taxon>Metazoa</taxon>
        <taxon>Ecdysozoa</taxon>
        <taxon>Arthropoda</taxon>
        <taxon>Crustacea</taxon>
        <taxon>Multicrustacea</taxon>
        <taxon>Malacostraca</taxon>
        <taxon>Eumalacostraca</taxon>
        <taxon>Eucarida</taxon>
        <taxon>Decapoda</taxon>
        <taxon>Pleocyemata</taxon>
        <taxon>Brachyura</taxon>
        <taxon>Eubrachyura</taxon>
        <taxon>Portunoidea</taxon>
        <taxon>Portunidae</taxon>
        <taxon>Portuninae</taxon>
        <taxon>Portunus</taxon>
    </lineage>
</organism>
<dbReference type="AlphaFoldDB" id="A0A5B7K3D7"/>
<dbReference type="Proteomes" id="UP000324222">
    <property type="component" value="Unassembled WGS sequence"/>
</dbReference>
<reference evidence="2 3" key="1">
    <citation type="submission" date="2019-05" db="EMBL/GenBank/DDBJ databases">
        <title>Another draft genome of Portunus trituberculatus and its Hox gene families provides insights of decapod evolution.</title>
        <authorList>
            <person name="Jeong J.-H."/>
            <person name="Song I."/>
            <person name="Kim S."/>
            <person name="Choi T."/>
            <person name="Kim D."/>
            <person name="Ryu S."/>
            <person name="Kim W."/>
        </authorList>
    </citation>
    <scope>NUCLEOTIDE SEQUENCE [LARGE SCALE GENOMIC DNA]</scope>
    <source>
        <tissue evidence="2">Muscle</tissue>
    </source>
</reference>
<protein>
    <submittedName>
        <fullName evidence="2">Uncharacterized protein</fullName>
    </submittedName>
</protein>
<name>A0A5B7K3D7_PORTR</name>
<sequence length="108" mass="12321">MTKRVPPHTNTRRRWRRGEEEEEIHSSTGTHRDWETLAAAQSRAAEHPREKERGGGKAMQLCGRYTRAMAPRSHPQHSQEDTECVRGVRGPLPLVGRRRGEARDACTV</sequence>
<dbReference type="EMBL" id="VSRR010117013">
    <property type="protein sequence ID" value="MPC99114.1"/>
    <property type="molecule type" value="Genomic_DNA"/>
</dbReference>